<dbReference type="GeneID" id="43509036"/>
<organism evidence="1 2">
    <name type="scientific">Thermococcus barophilus</name>
    <dbReference type="NCBI Taxonomy" id="55802"/>
    <lineage>
        <taxon>Archaea</taxon>
        <taxon>Methanobacteriati</taxon>
        <taxon>Methanobacteriota</taxon>
        <taxon>Thermococci</taxon>
        <taxon>Thermococcales</taxon>
        <taxon>Thermococcaceae</taxon>
        <taxon>Thermococcus</taxon>
    </lineage>
</organism>
<dbReference type="STRING" id="55802.TBCH5v1_2576"/>
<dbReference type="RefSeq" id="WP_158508419.1">
    <property type="nucleotide sequence ID" value="NZ_CP013050.1"/>
</dbReference>
<evidence type="ECO:0000313" key="2">
    <source>
        <dbReference type="Proteomes" id="UP000066042"/>
    </source>
</evidence>
<reference evidence="1 2" key="1">
    <citation type="journal article" date="2016" name="Genome Announc.">
        <title>Complete genome sequence of the hyperthermophilic and piezophilic archaeon Thermococcus barophilus Ch5, capable of growth at the expense of hydrogenogenesis from carbon monoxide and formate.</title>
        <authorList>
            <person name="Oger P."/>
            <person name="Sokolova T.G."/>
            <person name="Kozhevnikova D.A."/>
            <person name="Taranov E.A."/>
            <person name="Vannier P."/>
            <person name="Lee H.S."/>
            <person name="Kwon K.K."/>
            <person name="Kang S.G."/>
            <person name="Lee J.H."/>
            <person name="Bonch-Osmolovskaya E.A."/>
            <person name="Lebedinsky A.V."/>
        </authorList>
    </citation>
    <scope>NUCLEOTIDE SEQUENCE [LARGE SCALE GENOMIC DNA]</scope>
    <source>
        <strain evidence="2">Ch5</strain>
    </source>
</reference>
<dbReference type="AlphaFoldDB" id="A0A0S1XFB8"/>
<dbReference type="EMBL" id="CP013050">
    <property type="protein sequence ID" value="ALM76465.1"/>
    <property type="molecule type" value="Genomic_DNA"/>
</dbReference>
<dbReference type="Proteomes" id="UP000066042">
    <property type="component" value="Chromosome"/>
</dbReference>
<evidence type="ECO:0000313" key="1">
    <source>
        <dbReference type="EMBL" id="ALM76465.1"/>
    </source>
</evidence>
<gene>
    <name evidence="1" type="ORF">TBCH5v1_2576</name>
</gene>
<dbReference type="PATRIC" id="fig|55802.8.peg.2561"/>
<sequence>MAKKVVGRKYTYFYNPKTGIWMKAKRLKNGQLRIVGKATRSEVKRASR</sequence>
<name>A0A0S1XFB8_THEBA</name>
<proteinExistence type="predicted"/>
<protein>
    <submittedName>
        <fullName evidence="1">Uncharacterized protein</fullName>
    </submittedName>
</protein>
<accession>A0A0S1XFB8</accession>